<dbReference type="InterPro" id="IPR020904">
    <property type="entry name" value="Sc_DH/Rdtase_CS"/>
</dbReference>
<dbReference type="Gene3D" id="3.40.50.720">
    <property type="entry name" value="NAD(P)-binding Rossmann-like Domain"/>
    <property type="match status" value="1"/>
</dbReference>
<dbReference type="EMBL" id="SJSL01000010">
    <property type="protein sequence ID" value="TCC96869.1"/>
    <property type="molecule type" value="Genomic_DNA"/>
</dbReference>
<dbReference type="Pfam" id="PF13561">
    <property type="entry name" value="adh_short_C2"/>
    <property type="match status" value="1"/>
</dbReference>
<dbReference type="OrthoDB" id="9804104at2"/>
<evidence type="ECO:0000256" key="1">
    <source>
        <dbReference type="ARBA" id="ARBA00006484"/>
    </source>
</evidence>
<protein>
    <submittedName>
        <fullName evidence="3">SDR family oxidoreductase</fullName>
    </submittedName>
</protein>
<dbReference type="Proteomes" id="UP000293347">
    <property type="component" value="Unassembled WGS sequence"/>
</dbReference>
<reference evidence="3 4" key="1">
    <citation type="submission" date="2019-02" db="EMBL/GenBank/DDBJ databases">
        <title>Pedobacter sp. RP-1-14 sp. nov., isolated from Arctic soil.</title>
        <authorList>
            <person name="Dahal R.H."/>
        </authorList>
    </citation>
    <scope>NUCLEOTIDE SEQUENCE [LARGE SCALE GENOMIC DNA]</scope>
    <source>
        <strain evidence="3 4">RP-1-14</strain>
    </source>
</reference>
<gene>
    <name evidence="3" type="ORF">EZ437_21025</name>
</gene>
<accession>A0A4R0N9I3</accession>
<dbReference type="RefSeq" id="WP_131598103.1">
    <property type="nucleotide sequence ID" value="NZ_SJSL01000010.1"/>
</dbReference>
<comment type="caution">
    <text evidence="3">The sequence shown here is derived from an EMBL/GenBank/DDBJ whole genome shotgun (WGS) entry which is preliminary data.</text>
</comment>
<evidence type="ECO:0000256" key="2">
    <source>
        <dbReference type="ARBA" id="ARBA00023002"/>
    </source>
</evidence>
<dbReference type="PRINTS" id="PR00081">
    <property type="entry name" value="GDHRDH"/>
</dbReference>
<dbReference type="PANTHER" id="PTHR42760:SF115">
    <property type="entry name" value="3-OXOACYL-[ACYL-CARRIER-PROTEIN] REDUCTASE FABG"/>
    <property type="match status" value="1"/>
</dbReference>
<dbReference type="PANTHER" id="PTHR42760">
    <property type="entry name" value="SHORT-CHAIN DEHYDROGENASES/REDUCTASES FAMILY MEMBER"/>
    <property type="match status" value="1"/>
</dbReference>
<dbReference type="FunFam" id="3.40.50.720:FF:000084">
    <property type="entry name" value="Short-chain dehydrogenase reductase"/>
    <property type="match status" value="1"/>
</dbReference>
<proteinExistence type="inferred from homology"/>
<comment type="similarity">
    <text evidence="1">Belongs to the short-chain dehydrogenases/reductases (SDR) family.</text>
</comment>
<dbReference type="InterPro" id="IPR002347">
    <property type="entry name" value="SDR_fam"/>
</dbReference>
<dbReference type="AlphaFoldDB" id="A0A4R0N9I3"/>
<organism evidence="3 4">
    <name type="scientific">Pedobacter psychroterrae</name>
    <dbReference type="NCBI Taxonomy" id="2530453"/>
    <lineage>
        <taxon>Bacteria</taxon>
        <taxon>Pseudomonadati</taxon>
        <taxon>Bacteroidota</taxon>
        <taxon>Sphingobacteriia</taxon>
        <taxon>Sphingobacteriales</taxon>
        <taxon>Sphingobacteriaceae</taxon>
        <taxon>Pedobacter</taxon>
    </lineage>
</organism>
<name>A0A4R0N9I3_9SPHI</name>
<dbReference type="SUPFAM" id="SSF51735">
    <property type="entry name" value="NAD(P)-binding Rossmann-fold domains"/>
    <property type="match status" value="1"/>
</dbReference>
<dbReference type="PRINTS" id="PR00080">
    <property type="entry name" value="SDRFAMILY"/>
</dbReference>
<keyword evidence="2" id="KW-0560">Oxidoreductase</keyword>
<sequence length="236" mass="24861">MELNFKNKVVLITGAAGGIGSTLVRDFKSHGAIVYGTDISPSSDSNYIQGDLTNDQFLSDLVNGILEKEGRIDVLVNNAGIYLRTPAKDITRSEWERLMDINLTSVFFLTQLVIDKMISQKSGAIVSLASVAGKVGGLIAGAHYAASKAAVECLTKSLAKLSAAHGVRVNAVAPGIIDTSMQDGVPAEQMEFLMKNIPMGRLGTAAEVADAIVFLASDASSYITGQTISINGGTYM</sequence>
<evidence type="ECO:0000313" key="4">
    <source>
        <dbReference type="Proteomes" id="UP000293347"/>
    </source>
</evidence>
<dbReference type="InterPro" id="IPR036291">
    <property type="entry name" value="NAD(P)-bd_dom_sf"/>
</dbReference>
<evidence type="ECO:0000313" key="3">
    <source>
        <dbReference type="EMBL" id="TCC96869.1"/>
    </source>
</evidence>
<dbReference type="GO" id="GO:0016616">
    <property type="term" value="F:oxidoreductase activity, acting on the CH-OH group of donors, NAD or NADP as acceptor"/>
    <property type="evidence" value="ECO:0007669"/>
    <property type="project" value="TreeGrafter"/>
</dbReference>
<keyword evidence="4" id="KW-1185">Reference proteome</keyword>
<dbReference type="PROSITE" id="PS00061">
    <property type="entry name" value="ADH_SHORT"/>
    <property type="match status" value="1"/>
</dbReference>